<sequence length="519" mass="53890">MLAVSVGRLRMGWLLRVNRVLGPDRKLATAARFVTALRSLGGGAASPAQVSKWETGAARVGHGTVRRYERLLGLPVNRLAAMAAILPDAGVTPTGGDPDRLPDLLDLGLSGDPVTGPGWDDLTALLQDRPDVLIHPRTSWERLTHRLLTEMVVADGLPWIQRNSALARLLRHPSGAAAAIAACASFAADPAHQVFVEPLAALHVTPHPDASRRVLAQLADPSSGRALCGAMLAIVRKLERGHLTPADVATLPRLLCEVAADPRMPDEVHHLLPVLAAGLPAGTDGPAAARLRRLAGADVVGPHVLGRGRTHPAGTTGVVVTRVVLGALARCDMAEVDPVLAVLVDEMLFAPDPVTRLDAGFLIAATPYRDPVAAAVTAEIPGAVHGDPPRAVALLTALGALGAGPDRGLLERLVLAPAVRPAVNEAAARALGLVSGSSSGRFWAVALRRHLDAWQVTGSATTLTTLRRLVQALGVAEERAGERGLLAALAGDSQVPVAIRASAAWWAAVDPAVRAGAAN</sequence>
<reference evidence="2" key="1">
    <citation type="submission" date="2021-01" db="EMBL/GenBank/DDBJ databases">
        <title>Whole genome shotgun sequence of Virgisporangium aurantiacum NBRC 16421.</title>
        <authorList>
            <person name="Komaki H."/>
            <person name="Tamura T."/>
        </authorList>
    </citation>
    <scope>NUCLEOTIDE SEQUENCE</scope>
    <source>
        <strain evidence="2">NBRC 16421</strain>
    </source>
</reference>
<dbReference type="PROSITE" id="PS50943">
    <property type="entry name" value="HTH_CROC1"/>
    <property type="match status" value="1"/>
</dbReference>
<dbReference type="Proteomes" id="UP000612585">
    <property type="component" value="Unassembled WGS sequence"/>
</dbReference>
<proteinExistence type="predicted"/>
<evidence type="ECO:0000259" key="1">
    <source>
        <dbReference type="PROSITE" id="PS50943"/>
    </source>
</evidence>
<organism evidence="2 3">
    <name type="scientific">Virgisporangium aurantiacum</name>
    <dbReference type="NCBI Taxonomy" id="175570"/>
    <lineage>
        <taxon>Bacteria</taxon>
        <taxon>Bacillati</taxon>
        <taxon>Actinomycetota</taxon>
        <taxon>Actinomycetes</taxon>
        <taxon>Micromonosporales</taxon>
        <taxon>Micromonosporaceae</taxon>
        <taxon>Virgisporangium</taxon>
    </lineage>
</organism>
<dbReference type="RefSeq" id="WP_204002101.1">
    <property type="nucleotide sequence ID" value="NZ_BOPG01000047.1"/>
</dbReference>
<dbReference type="InterPro" id="IPR001387">
    <property type="entry name" value="Cro/C1-type_HTH"/>
</dbReference>
<name>A0A8J3ZD76_9ACTN</name>
<dbReference type="AlphaFoldDB" id="A0A8J3ZD76"/>
<keyword evidence="3" id="KW-1185">Reference proteome</keyword>
<gene>
    <name evidence="2" type="ORF">Vau01_070710</name>
</gene>
<accession>A0A8J3ZD76</accession>
<feature type="domain" description="HTH cro/C1-type" evidence="1">
    <location>
        <begin position="46"/>
        <end position="79"/>
    </location>
</feature>
<dbReference type="EMBL" id="BOPG01000047">
    <property type="protein sequence ID" value="GIJ59555.1"/>
    <property type="molecule type" value="Genomic_DNA"/>
</dbReference>
<protein>
    <recommendedName>
        <fullName evidence="1">HTH cro/C1-type domain-containing protein</fullName>
    </recommendedName>
</protein>
<evidence type="ECO:0000313" key="3">
    <source>
        <dbReference type="Proteomes" id="UP000612585"/>
    </source>
</evidence>
<comment type="caution">
    <text evidence="2">The sequence shown here is derived from an EMBL/GenBank/DDBJ whole genome shotgun (WGS) entry which is preliminary data.</text>
</comment>
<evidence type="ECO:0000313" key="2">
    <source>
        <dbReference type="EMBL" id="GIJ59555.1"/>
    </source>
</evidence>